<dbReference type="OrthoDB" id="448954at2759"/>
<dbReference type="Proteomes" id="UP000236333">
    <property type="component" value="Unassembled WGS sequence"/>
</dbReference>
<sequence length="123" mass="14068">MASTSATAAEQLQQRRAHHRHAGALPRSFLFLRRAHNHAEERPHEPHHHDHHHDSHNHTHQQQPPSPPPRTGAPRRPVPLSLEELEKACWSCDKRVKRGGLVCNGCETVQPPDESLNYFELFS</sequence>
<dbReference type="Gene3D" id="1.10.287.110">
    <property type="entry name" value="DnaJ domain"/>
    <property type="match status" value="1"/>
</dbReference>
<feature type="compositionally biased region" description="Basic and acidic residues" evidence="1">
    <location>
        <begin position="37"/>
        <end position="57"/>
    </location>
</feature>
<organism evidence="2 3">
    <name type="scientific">Tetrabaena socialis</name>
    <dbReference type="NCBI Taxonomy" id="47790"/>
    <lineage>
        <taxon>Eukaryota</taxon>
        <taxon>Viridiplantae</taxon>
        <taxon>Chlorophyta</taxon>
        <taxon>core chlorophytes</taxon>
        <taxon>Chlorophyceae</taxon>
        <taxon>CS clade</taxon>
        <taxon>Chlamydomonadales</taxon>
        <taxon>Tetrabaenaceae</taxon>
        <taxon>Tetrabaena</taxon>
    </lineage>
</organism>
<name>A0A2J7ZK51_9CHLO</name>
<evidence type="ECO:0000313" key="3">
    <source>
        <dbReference type="Proteomes" id="UP000236333"/>
    </source>
</evidence>
<feature type="non-terminal residue" evidence="2">
    <location>
        <position position="123"/>
    </location>
</feature>
<reference evidence="2 3" key="1">
    <citation type="journal article" date="2017" name="Mol. Biol. Evol.">
        <title>The 4-celled Tetrabaena socialis nuclear genome reveals the essential components for genetic control of cell number at the origin of multicellularity in the volvocine lineage.</title>
        <authorList>
            <person name="Featherston J."/>
            <person name="Arakaki Y."/>
            <person name="Hanschen E.R."/>
            <person name="Ferris P.J."/>
            <person name="Michod R.E."/>
            <person name="Olson B.J.S.C."/>
            <person name="Nozaki H."/>
            <person name="Durand P.M."/>
        </authorList>
    </citation>
    <scope>NUCLEOTIDE SEQUENCE [LARGE SCALE GENOMIC DNA]</scope>
    <source>
        <strain evidence="2 3">NIES-571</strain>
    </source>
</reference>
<protein>
    <submittedName>
        <fullName evidence="2">Uncharacterized protein</fullName>
    </submittedName>
</protein>
<dbReference type="EMBL" id="PGGS01001255">
    <property type="protein sequence ID" value="PNH00639.1"/>
    <property type="molecule type" value="Genomic_DNA"/>
</dbReference>
<proteinExistence type="predicted"/>
<evidence type="ECO:0000313" key="2">
    <source>
        <dbReference type="EMBL" id="PNH00639.1"/>
    </source>
</evidence>
<gene>
    <name evidence="2" type="ORF">TSOC_013524</name>
</gene>
<keyword evidence="3" id="KW-1185">Reference proteome</keyword>
<accession>A0A2J7ZK51</accession>
<dbReference type="AlphaFoldDB" id="A0A2J7ZK51"/>
<comment type="caution">
    <text evidence="2">The sequence shown here is derived from an EMBL/GenBank/DDBJ whole genome shotgun (WGS) entry which is preliminary data.</text>
</comment>
<dbReference type="InterPro" id="IPR036869">
    <property type="entry name" value="J_dom_sf"/>
</dbReference>
<evidence type="ECO:0000256" key="1">
    <source>
        <dbReference type="SAM" id="MobiDB-lite"/>
    </source>
</evidence>
<feature type="compositionally biased region" description="Polar residues" evidence="1">
    <location>
        <begin position="1"/>
        <end position="14"/>
    </location>
</feature>
<feature type="region of interest" description="Disordered" evidence="1">
    <location>
        <begin position="1"/>
        <end position="80"/>
    </location>
</feature>